<dbReference type="EC" id="3.6.1.15" evidence="1"/>
<gene>
    <name evidence="1" type="ORF">BpHYR1_010777</name>
</gene>
<feature type="non-terminal residue" evidence="1">
    <location>
        <position position="425"/>
    </location>
</feature>
<protein>
    <submittedName>
        <fullName evidence="1">Dynein heavy chain axonemal</fullName>
        <ecNumber evidence="1">3.6.1.15</ecNumber>
        <ecNumber evidence="1">3.6.1.3</ecNumber>
    </submittedName>
</protein>
<reference evidence="1 2" key="1">
    <citation type="journal article" date="2018" name="Sci. Rep.">
        <title>Genomic signatures of local adaptation to the degree of environmental predictability in rotifers.</title>
        <authorList>
            <person name="Franch-Gras L."/>
            <person name="Hahn C."/>
            <person name="Garcia-Roger E.M."/>
            <person name="Carmona M.J."/>
            <person name="Serra M."/>
            <person name="Gomez A."/>
        </authorList>
    </citation>
    <scope>NUCLEOTIDE SEQUENCE [LARGE SCALE GENOMIC DNA]</scope>
    <source>
        <strain evidence="1">HYR1</strain>
    </source>
</reference>
<dbReference type="EC" id="3.6.1.3" evidence="1"/>
<dbReference type="AlphaFoldDB" id="A0A3M7QW46"/>
<dbReference type="STRING" id="10195.A0A3M7QW46"/>
<sequence length="425" mass="49285">MSDIDQTMEASSLKPKKDSFSHWKGNKYPQVKLRGFYSDIASVDNVEKTGIIDQVPDVIHSHAWEVHKEKHVPLVHENINPIDPEKFSQLLKNQIHGATTEIIKITDFTLEGYLPKCFIPFYTAPGSLPRKVQIDRLKRLYLSMDISELLAKKNLQPDKLMPVHRPADEVILLNKIGQDPAPFPSFLPLHYFDNEDYEIWTAVEWLNKGRDNNVIKPLPGRALLPDVPSNLYNDPKDPKLVYQWFDVGVIDYDEKKKCWLVQKLSEDERVLDQNGKPIVNKGLKEKNSRIQLSNQYWVPRIQLQFLAEDPRVFANRVEAAFNERKKTEAYLRYQFYIDSMPNDGVLDLDQMSFRRMLNWTENPGLKTLPEKNKEDSVISLEKEINVDFKRTINKITFDKIITSHLDAFKFVSIPPSDEKPTPSKG</sequence>
<evidence type="ECO:0000313" key="2">
    <source>
        <dbReference type="Proteomes" id="UP000276133"/>
    </source>
</evidence>
<dbReference type="OrthoDB" id="447173at2759"/>
<keyword evidence="1" id="KW-0378">Hydrolase</keyword>
<organism evidence="1 2">
    <name type="scientific">Brachionus plicatilis</name>
    <name type="common">Marine rotifer</name>
    <name type="synonym">Brachionus muelleri</name>
    <dbReference type="NCBI Taxonomy" id="10195"/>
    <lineage>
        <taxon>Eukaryota</taxon>
        <taxon>Metazoa</taxon>
        <taxon>Spiralia</taxon>
        <taxon>Gnathifera</taxon>
        <taxon>Rotifera</taxon>
        <taxon>Eurotatoria</taxon>
        <taxon>Monogononta</taxon>
        <taxon>Pseudotrocha</taxon>
        <taxon>Ploima</taxon>
        <taxon>Brachionidae</taxon>
        <taxon>Brachionus</taxon>
    </lineage>
</organism>
<keyword evidence="2" id="KW-1185">Reference proteome</keyword>
<dbReference type="Proteomes" id="UP000276133">
    <property type="component" value="Unassembled WGS sequence"/>
</dbReference>
<name>A0A3M7QW46_BRAPC</name>
<accession>A0A3M7QW46</accession>
<evidence type="ECO:0000313" key="1">
    <source>
        <dbReference type="EMBL" id="RNA15334.1"/>
    </source>
</evidence>
<proteinExistence type="predicted"/>
<dbReference type="GO" id="GO:0017111">
    <property type="term" value="F:ribonucleoside triphosphate phosphatase activity"/>
    <property type="evidence" value="ECO:0007669"/>
    <property type="project" value="UniProtKB-EC"/>
</dbReference>
<comment type="caution">
    <text evidence="1">The sequence shown here is derived from an EMBL/GenBank/DDBJ whole genome shotgun (WGS) entry which is preliminary data.</text>
</comment>
<dbReference type="EMBL" id="REGN01004975">
    <property type="protein sequence ID" value="RNA15334.1"/>
    <property type="molecule type" value="Genomic_DNA"/>
</dbReference>